<evidence type="ECO:0000256" key="3">
    <source>
        <dbReference type="ARBA" id="ARBA00012925"/>
    </source>
</evidence>
<dbReference type="InterPro" id="IPR036398">
    <property type="entry name" value="CA_dom_sf"/>
</dbReference>
<dbReference type="InterPro" id="IPR001148">
    <property type="entry name" value="CA_dom"/>
</dbReference>
<evidence type="ECO:0000313" key="10">
    <source>
        <dbReference type="EMBL" id="EPB73123.1"/>
    </source>
</evidence>
<dbReference type="GO" id="GO:0004089">
    <property type="term" value="F:carbonate dehydratase activity"/>
    <property type="evidence" value="ECO:0007669"/>
    <property type="project" value="UniProtKB-EC"/>
</dbReference>
<dbReference type="PANTHER" id="PTHR18952">
    <property type="entry name" value="CARBONIC ANHYDRASE"/>
    <property type="match status" value="1"/>
</dbReference>
<reference evidence="10 11" key="1">
    <citation type="submission" date="2013-05" db="EMBL/GenBank/DDBJ databases">
        <title>Draft genome of the parasitic nematode Anyclostoma ceylanicum.</title>
        <authorList>
            <person name="Mitreva M."/>
        </authorList>
    </citation>
    <scope>NUCLEOTIDE SEQUENCE [LARGE SCALE GENOMIC DNA]</scope>
</reference>
<dbReference type="Proteomes" id="UP000054495">
    <property type="component" value="Unassembled WGS sequence"/>
</dbReference>
<feature type="transmembrane region" description="Helical" evidence="8">
    <location>
        <begin position="211"/>
        <end position="232"/>
    </location>
</feature>
<dbReference type="EC" id="4.2.1.1" evidence="3"/>
<comment type="cofactor">
    <cofactor evidence="1">
        <name>Zn(2+)</name>
        <dbReference type="ChEBI" id="CHEBI:29105"/>
    </cofactor>
</comment>
<keyword evidence="6" id="KW-0456">Lyase</keyword>
<dbReference type="SUPFAM" id="SSF51069">
    <property type="entry name" value="Carbonic anhydrase"/>
    <property type="match status" value="1"/>
</dbReference>
<dbReference type="EMBL" id="KE125005">
    <property type="protein sequence ID" value="EPB73123.1"/>
    <property type="molecule type" value="Genomic_DNA"/>
</dbReference>
<evidence type="ECO:0000256" key="7">
    <source>
        <dbReference type="ARBA" id="ARBA00048348"/>
    </source>
</evidence>
<protein>
    <recommendedName>
        <fullName evidence="3">carbonic anhydrase</fullName>
        <ecNumber evidence="3">4.2.1.1</ecNumber>
    </recommendedName>
</protein>
<keyword evidence="8" id="KW-0812">Transmembrane</keyword>
<gene>
    <name evidence="10" type="ORF">ANCCEY_07773</name>
</gene>
<keyword evidence="4" id="KW-0479">Metal-binding</keyword>
<keyword evidence="11" id="KW-1185">Reference proteome</keyword>
<dbReference type="GO" id="GO:0008270">
    <property type="term" value="F:zinc ion binding"/>
    <property type="evidence" value="ECO:0007669"/>
    <property type="project" value="InterPro"/>
</dbReference>
<dbReference type="SMART" id="SM01057">
    <property type="entry name" value="Carb_anhydrase"/>
    <property type="match status" value="1"/>
</dbReference>
<evidence type="ECO:0000259" key="9">
    <source>
        <dbReference type="PROSITE" id="PS51144"/>
    </source>
</evidence>
<evidence type="ECO:0000256" key="2">
    <source>
        <dbReference type="ARBA" id="ARBA00010718"/>
    </source>
</evidence>
<comment type="catalytic activity">
    <reaction evidence="7">
        <text>hydrogencarbonate + H(+) = CO2 + H2O</text>
        <dbReference type="Rhea" id="RHEA:10748"/>
        <dbReference type="ChEBI" id="CHEBI:15377"/>
        <dbReference type="ChEBI" id="CHEBI:15378"/>
        <dbReference type="ChEBI" id="CHEBI:16526"/>
        <dbReference type="ChEBI" id="CHEBI:17544"/>
        <dbReference type="EC" id="4.2.1.1"/>
    </reaction>
</comment>
<dbReference type="PANTHER" id="PTHR18952:SF141">
    <property type="entry name" value="CARBONIC ANHYDRASE"/>
    <property type="match status" value="1"/>
</dbReference>
<evidence type="ECO:0000256" key="5">
    <source>
        <dbReference type="ARBA" id="ARBA00022833"/>
    </source>
</evidence>
<evidence type="ECO:0000256" key="1">
    <source>
        <dbReference type="ARBA" id="ARBA00001947"/>
    </source>
</evidence>
<keyword evidence="8" id="KW-0472">Membrane</keyword>
<sequence>MMIYYTENEDSTALNSHFARADIGENTGTIMTPTGVSCASMDYDNLLSTSTSSWFKDSNRGQNSRTYLEEASREDIICNNSISIGAMWIPQEVSVMLQVADEDDVLANLEDAIIATNTSDNVVVKYEYSPAGLLPKDTATFFRYEGSLTTPPCTEGVIWTILAEPRYVRNELNFLREHATEEGDHLRHNWRPTQPLNNRVIYLNRMNITSFLAHLVVIAAMAGCVASMPLWYDGNHWHGKK</sequence>
<dbReference type="AlphaFoldDB" id="A0A0D6LPH9"/>
<evidence type="ECO:0000256" key="6">
    <source>
        <dbReference type="ARBA" id="ARBA00023239"/>
    </source>
</evidence>
<dbReference type="Pfam" id="PF00194">
    <property type="entry name" value="Carb_anhydrase"/>
    <property type="match status" value="1"/>
</dbReference>
<keyword evidence="5" id="KW-0862">Zinc</keyword>
<accession>A0A0D6LPH9</accession>
<dbReference type="PROSITE" id="PS51144">
    <property type="entry name" value="ALPHA_CA_2"/>
    <property type="match status" value="1"/>
</dbReference>
<proteinExistence type="inferred from homology"/>
<evidence type="ECO:0000313" key="11">
    <source>
        <dbReference type="Proteomes" id="UP000054495"/>
    </source>
</evidence>
<keyword evidence="8" id="KW-1133">Transmembrane helix</keyword>
<evidence type="ECO:0000256" key="8">
    <source>
        <dbReference type="SAM" id="Phobius"/>
    </source>
</evidence>
<dbReference type="Gene3D" id="3.10.200.10">
    <property type="entry name" value="Alpha carbonic anhydrase"/>
    <property type="match status" value="1"/>
</dbReference>
<comment type="similarity">
    <text evidence="2">Belongs to the alpha-carbonic anhydrase family.</text>
</comment>
<feature type="domain" description="Alpha-carbonic anhydrase" evidence="9">
    <location>
        <begin position="1"/>
        <end position="205"/>
    </location>
</feature>
<dbReference type="GO" id="GO:0005737">
    <property type="term" value="C:cytoplasm"/>
    <property type="evidence" value="ECO:0007669"/>
    <property type="project" value="TreeGrafter"/>
</dbReference>
<dbReference type="InterPro" id="IPR023561">
    <property type="entry name" value="Carbonic_anhydrase_a-class"/>
</dbReference>
<name>A0A0D6LPH9_9BILA</name>
<evidence type="ECO:0000256" key="4">
    <source>
        <dbReference type="ARBA" id="ARBA00022723"/>
    </source>
</evidence>
<organism evidence="10 11">
    <name type="scientific">Ancylostoma ceylanicum</name>
    <dbReference type="NCBI Taxonomy" id="53326"/>
    <lineage>
        <taxon>Eukaryota</taxon>
        <taxon>Metazoa</taxon>
        <taxon>Ecdysozoa</taxon>
        <taxon>Nematoda</taxon>
        <taxon>Chromadorea</taxon>
        <taxon>Rhabditida</taxon>
        <taxon>Rhabditina</taxon>
        <taxon>Rhabditomorpha</taxon>
        <taxon>Strongyloidea</taxon>
        <taxon>Ancylostomatidae</taxon>
        <taxon>Ancylostomatinae</taxon>
        <taxon>Ancylostoma</taxon>
    </lineage>
</organism>